<gene>
    <name evidence="2" type="ORF">B0H63DRAFT_499310</name>
</gene>
<comment type="caution">
    <text evidence="2">The sequence shown here is derived from an EMBL/GenBank/DDBJ whole genome shotgun (WGS) entry which is preliminary data.</text>
</comment>
<keyword evidence="1" id="KW-1133">Transmembrane helix</keyword>
<keyword evidence="1" id="KW-0472">Membrane</keyword>
<evidence type="ECO:0000313" key="2">
    <source>
        <dbReference type="EMBL" id="KAK3395174.1"/>
    </source>
</evidence>
<evidence type="ECO:0000256" key="1">
    <source>
        <dbReference type="SAM" id="Phobius"/>
    </source>
</evidence>
<name>A0AAE0P8C1_9PEZI</name>
<keyword evidence="1" id="KW-0812">Transmembrane</keyword>
<protein>
    <submittedName>
        <fullName evidence="2">Uncharacterized protein</fullName>
    </submittedName>
</protein>
<dbReference type="AlphaFoldDB" id="A0AAE0P8C1"/>
<reference evidence="2" key="1">
    <citation type="journal article" date="2023" name="Mol. Phylogenet. Evol.">
        <title>Genome-scale phylogeny and comparative genomics of the fungal order Sordariales.</title>
        <authorList>
            <person name="Hensen N."/>
            <person name="Bonometti L."/>
            <person name="Westerberg I."/>
            <person name="Brannstrom I.O."/>
            <person name="Guillou S."/>
            <person name="Cros-Aarteil S."/>
            <person name="Calhoun S."/>
            <person name="Haridas S."/>
            <person name="Kuo A."/>
            <person name="Mondo S."/>
            <person name="Pangilinan J."/>
            <person name="Riley R."/>
            <person name="LaButti K."/>
            <person name="Andreopoulos B."/>
            <person name="Lipzen A."/>
            <person name="Chen C."/>
            <person name="Yan M."/>
            <person name="Daum C."/>
            <person name="Ng V."/>
            <person name="Clum A."/>
            <person name="Steindorff A."/>
            <person name="Ohm R.A."/>
            <person name="Martin F."/>
            <person name="Silar P."/>
            <person name="Natvig D.O."/>
            <person name="Lalanne C."/>
            <person name="Gautier V."/>
            <person name="Ament-Velasquez S.L."/>
            <person name="Kruys A."/>
            <person name="Hutchinson M.I."/>
            <person name="Powell A.J."/>
            <person name="Barry K."/>
            <person name="Miller A.N."/>
            <person name="Grigoriev I.V."/>
            <person name="Debuchy R."/>
            <person name="Gladieux P."/>
            <person name="Hiltunen Thoren M."/>
            <person name="Johannesson H."/>
        </authorList>
    </citation>
    <scope>NUCLEOTIDE SEQUENCE</scope>
    <source>
        <strain evidence="2">CBS 232.78</strain>
    </source>
</reference>
<sequence>MEPHLLKYIVDKKGIVIDHDARTAITTNLWPPPPRAGIRDNELKLDSYFRYYAEQCQGFLSHHGRFITVRTHQDIVDVTRLKESNGACLNVTAEMISRTTDLTARLFLMMSVGGLPHGIDSGTSLRWNQGTIRQFVQQHFDVPPILSHEGVKLPKLFNAHSLVRMAGIKIEWTTNLADHLRMIDDDQKVSIFCHPSFLMLHKTSEIFPEGFVEETLQTLKLLFPSDKSLEKWVQSLPPTVDKKIASLGTPGAEMRHIEKFRFWRDRLMIVKQVFDEAEPSSLSQWWYNRSRRVQWYTWWLGVLVLLLGSIFGLIQCTLNTVQVYKLFNP</sequence>
<keyword evidence="3" id="KW-1185">Reference proteome</keyword>
<dbReference type="EMBL" id="JAULSW010000001">
    <property type="protein sequence ID" value="KAK3395174.1"/>
    <property type="molecule type" value="Genomic_DNA"/>
</dbReference>
<accession>A0AAE0P8C1</accession>
<proteinExistence type="predicted"/>
<reference evidence="2" key="2">
    <citation type="submission" date="2023-06" db="EMBL/GenBank/DDBJ databases">
        <authorList>
            <consortium name="Lawrence Berkeley National Laboratory"/>
            <person name="Haridas S."/>
            <person name="Hensen N."/>
            <person name="Bonometti L."/>
            <person name="Westerberg I."/>
            <person name="Brannstrom I.O."/>
            <person name="Guillou S."/>
            <person name="Cros-Aarteil S."/>
            <person name="Calhoun S."/>
            <person name="Kuo A."/>
            <person name="Mondo S."/>
            <person name="Pangilinan J."/>
            <person name="Riley R."/>
            <person name="LaButti K."/>
            <person name="Andreopoulos B."/>
            <person name="Lipzen A."/>
            <person name="Chen C."/>
            <person name="Yanf M."/>
            <person name="Daum C."/>
            <person name="Ng V."/>
            <person name="Clum A."/>
            <person name="Steindorff A."/>
            <person name="Ohm R."/>
            <person name="Martin F."/>
            <person name="Silar P."/>
            <person name="Natvig D."/>
            <person name="Lalanne C."/>
            <person name="Gautier V."/>
            <person name="Ament-velasquez S.L."/>
            <person name="Kruys A."/>
            <person name="Hutchinson M.I."/>
            <person name="Powell A.J."/>
            <person name="Barry K."/>
            <person name="Miller A.N."/>
            <person name="Grigoriev I.V."/>
            <person name="Debuchy R."/>
            <person name="Gladieux P."/>
            <person name="Thoren M.H."/>
            <person name="Johannesson H."/>
        </authorList>
    </citation>
    <scope>NUCLEOTIDE SEQUENCE</scope>
    <source>
        <strain evidence="2">CBS 232.78</strain>
    </source>
</reference>
<dbReference type="Proteomes" id="UP001285441">
    <property type="component" value="Unassembled WGS sequence"/>
</dbReference>
<organism evidence="2 3">
    <name type="scientific">Podospora didyma</name>
    <dbReference type="NCBI Taxonomy" id="330526"/>
    <lineage>
        <taxon>Eukaryota</taxon>
        <taxon>Fungi</taxon>
        <taxon>Dikarya</taxon>
        <taxon>Ascomycota</taxon>
        <taxon>Pezizomycotina</taxon>
        <taxon>Sordariomycetes</taxon>
        <taxon>Sordariomycetidae</taxon>
        <taxon>Sordariales</taxon>
        <taxon>Podosporaceae</taxon>
        <taxon>Podospora</taxon>
    </lineage>
</organism>
<feature type="transmembrane region" description="Helical" evidence="1">
    <location>
        <begin position="295"/>
        <end position="314"/>
    </location>
</feature>
<evidence type="ECO:0000313" key="3">
    <source>
        <dbReference type="Proteomes" id="UP001285441"/>
    </source>
</evidence>